<dbReference type="AlphaFoldDB" id="A0A2P5YII7"/>
<organism evidence="2 3">
    <name type="scientific">Gossypium barbadense</name>
    <name type="common">Sea Island cotton</name>
    <name type="synonym">Hibiscus barbadensis</name>
    <dbReference type="NCBI Taxonomy" id="3634"/>
    <lineage>
        <taxon>Eukaryota</taxon>
        <taxon>Viridiplantae</taxon>
        <taxon>Streptophyta</taxon>
        <taxon>Embryophyta</taxon>
        <taxon>Tracheophyta</taxon>
        <taxon>Spermatophyta</taxon>
        <taxon>Magnoliopsida</taxon>
        <taxon>eudicotyledons</taxon>
        <taxon>Gunneridae</taxon>
        <taxon>Pentapetalae</taxon>
        <taxon>rosids</taxon>
        <taxon>malvids</taxon>
        <taxon>Malvales</taxon>
        <taxon>Malvaceae</taxon>
        <taxon>Malvoideae</taxon>
        <taxon>Gossypium</taxon>
    </lineage>
</organism>
<sequence length="104" mass="11889">MNSSVYSPNATLNSAQSMQRPTPRGQSRNIWNSSSCGPNGNWRNECLISAVGPKEDVALLRFFETGAAVFLLRGFDMIYLQEELLLYLDECKRYQRFKKESTMN</sequence>
<proteinExistence type="predicted"/>
<reference evidence="2 3" key="1">
    <citation type="submission" date="2015-01" db="EMBL/GenBank/DDBJ databases">
        <title>Genome of allotetraploid Gossypium barbadense reveals genomic plasticity and fiber elongation in cotton evolution.</title>
        <authorList>
            <person name="Chen X."/>
            <person name="Liu X."/>
            <person name="Zhao B."/>
            <person name="Zheng H."/>
            <person name="Hu Y."/>
            <person name="Lu G."/>
            <person name="Yang C."/>
            <person name="Chen J."/>
            <person name="Shan C."/>
            <person name="Zhang L."/>
            <person name="Zhou Y."/>
            <person name="Wang L."/>
            <person name="Guo W."/>
            <person name="Bai Y."/>
            <person name="Ruan J."/>
            <person name="Shangguan X."/>
            <person name="Mao Y."/>
            <person name="Jiang J."/>
            <person name="Zhu Y."/>
            <person name="Lei J."/>
            <person name="Kang H."/>
            <person name="Chen S."/>
            <person name="He X."/>
            <person name="Wang R."/>
            <person name="Wang Y."/>
            <person name="Chen J."/>
            <person name="Wang L."/>
            <person name="Yu S."/>
            <person name="Wang B."/>
            <person name="Wei J."/>
            <person name="Song S."/>
            <person name="Lu X."/>
            <person name="Gao Z."/>
            <person name="Gu W."/>
            <person name="Deng X."/>
            <person name="Ma D."/>
            <person name="Wang S."/>
            <person name="Liang W."/>
            <person name="Fang L."/>
            <person name="Cai C."/>
            <person name="Zhu X."/>
            <person name="Zhou B."/>
            <person name="Zhang Y."/>
            <person name="Chen Z."/>
            <person name="Xu S."/>
            <person name="Zhu R."/>
            <person name="Wang S."/>
            <person name="Zhang T."/>
            <person name="Zhao G."/>
        </authorList>
    </citation>
    <scope>NUCLEOTIDE SEQUENCE [LARGE SCALE GENOMIC DNA]</scope>
    <source>
        <strain evidence="3">cv. Xinhai21</strain>
        <tissue evidence="2">Leaf</tissue>
    </source>
</reference>
<name>A0A2P5YII7_GOSBA</name>
<dbReference type="Proteomes" id="UP000239757">
    <property type="component" value="Unassembled WGS sequence"/>
</dbReference>
<protein>
    <submittedName>
        <fullName evidence="2">Uncharacterized protein</fullName>
    </submittedName>
</protein>
<dbReference type="EMBL" id="KZ663162">
    <property type="protein sequence ID" value="PPS15396.1"/>
    <property type="molecule type" value="Genomic_DNA"/>
</dbReference>
<evidence type="ECO:0000313" key="2">
    <source>
        <dbReference type="EMBL" id="PPS15396.1"/>
    </source>
</evidence>
<accession>A0A2P5YII7</accession>
<evidence type="ECO:0000256" key="1">
    <source>
        <dbReference type="SAM" id="MobiDB-lite"/>
    </source>
</evidence>
<evidence type="ECO:0000313" key="3">
    <source>
        <dbReference type="Proteomes" id="UP000239757"/>
    </source>
</evidence>
<feature type="region of interest" description="Disordered" evidence="1">
    <location>
        <begin position="1"/>
        <end position="41"/>
    </location>
</feature>
<gene>
    <name evidence="2" type="ORF">GOBAR_AA05184</name>
</gene>